<dbReference type="InterPro" id="IPR051406">
    <property type="entry name" value="PLD_domain"/>
</dbReference>
<evidence type="ECO:0000256" key="4">
    <source>
        <dbReference type="ARBA" id="ARBA00022801"/>
    </source>
</evidence>
<feature type="compositionally biased region" description="Basic and acidic residues" evidence="7">
    <location>
        <begin position="34"/>
        <end position="44"/>
    </location>
</feature>
<keyword evidence="8" id="KW-0732">Signal</keyword>
<dbReference type="EC" id="3.1.4.4" evidence="3"/>
<dbReference type="EMBL" id="JBHUOK010000030">
    <property type="protein sequence ID" value="MFD2790073.1"/>
    <property type="molecule type" value="Genomic_DNA"/>
</dbReference>
<evidence type="ECO:0000313" key="10">
    <source>
        <dbReference type="EMBL" id="MFD2790073.1"/>
    </source>
</evidence>
<evidence type="ECO:0000256" key="1">
    <source>
        <dbReference type="ARBA" id="ARBA00000798"/>
    </source>
</evidence>
<dbReference type="SUPFAM" id="SSF56024">
    <property type="entry name" value="Phospholipase D/nuclease"/>
    <property type="match status" value="2"/>
</dbReference>
<keyword evidence="11" id="KW-1185">Reference proteome</keyword>
<dbReference type="RefSeq" id="WP_251805903.1">
    <property type="nucleotide sequence ID" value="NZ_CP166679.1"/>
</dbReference>
<protein>
    <recommendedName>
        <fullName evidence="3">phospholipase D</fullName>
        <ecNumber evidence="3">3.1.4.4</ecNumber>
    </recommendedName>
</protein>
<dbReference type="PANTHER" id="PTHR43856:SF1">
    <property type="entry name" value="MITOCHONDRIAL CARDIOLIPIN HYDROLASE"/>
    <property type="match status" value="1"/>
</dbReference>
<keyword evidence="6" id="KW-0443">Lipid metabolism</keyword>
<evidence type="ECO:0000256" key="3">
    <source>
        <dbReference type="ARBA" id="ARBA00012027"/>
    </source>
</evidence>
<sequence length="401" mass="45367">MVVKSLFLALILTFLSSCSSDSGLTENSSDDKEELPSDKPEKNEDGTLHIEKAFFINSDNVRNKTSDPKFLNQMIKLTENSPIGSSIFLSVYGFDYEPLMDALLEANKRGVEVRALIDSSTVNQRESNQLAYSKLGKLKKPSETIGVNNNLRNGASAINHEKYMIFSKVELEDGIAENVVFASSHNFAFGESKKVQDGLLITNKNLYNSFKNNWHKVAALAHDRQGMRNYEHTVEEVGDGLTVRFFPRRKDGFWDGGDDIIDVLNELDEGNYSRTTIRVMMAFWEKERNDIIRKLTEISKRGGTVEVIARNTYSAEVNDELKNLKDSGGYVNLLDGSKQLVHSKCMIIKGTIGGIEQEIILSGSQNYTDGGLKYANEFIIESRNKRYFDDYMQYFDQLKKM</sequence>
<evidence type="ECO:0000256" key="2">
    <source>
        <dbReference type="ARBA" id="ARBA00008664"/>
    </source>
</evidence>
<evidence type="ECO:0000256" key="6">
    <source>
        <dbReference type="ARBA" id="ARBA00023098"/>
    </source>
</evidence>
<dbReference type="Proteomes" id="UP001597532">
    <property type="component" value="Unassembled WGS sequence"/>
</dbReference>
<comment type="caution">
    <text evidence="10">The sequence shown here is derived from an EMBL/GenBank/DDBJ whole genome shotgun (WGS) entry which is preliminary data.</text>
</comment>
<evidence type="ECO:0000256" key="7">
    <source>
        <dbReference type="SAM" id="MobiDB-lite"/>
    </source>
</evidence>
<gene>
    <name evidence="10" type="ORF">ACFS1K_09890</name>
</gene>
<proteinExistence type="inferred from homology"/>
<comment type="similarity">
    <text evidence="2">Belongs to the phospholipase D family.</text>
</comment>
<reference evidence="11" key="1">
    <citation type="journal article" date="2019" name="Int. J. Syst. Evol. Microbiol.">
        <title>The Global Catalogue of Microorganisms (GCM) 10K type strain sequencing project: providing services to taxonomists for standard genome sequencing and annotation.</title>
        <authorList>
            <consortium name="The Broad Institute Genomics Platform"/>
            <consortium name="The Broad Institute Genome Sequencing Center for Infectious Disease"/>
            <person name="Wu L."/>
            <person name="Ma J."/>
        </authorList>
    </citation>
    <scope>NUCLEOTIDE SEQUENCE [LARGE SCALE GENOMIC DNA]</scope>
    <source>
        <strain evidence="11">KCTC 52924</strain>
    </source>
</reference>
<dbReference type="Pfam" id="PF13091">
    <property type="entry name" value="PLDc_2"/>
    <property type="match status" value="2"/>
</dbReference>
<keyword evidence="5" id="KW-0442">Lipid degradation</keyword>
<comment type="catalytic activity">
    <reaction evidence="1">
        <text>a 1,2-diacyl-sn-glycero-3-phosphocholine + H2O = a 1,2-diacyl-sn-glycero-3-phosphate + choline + H(+)</text>
        <dbReference type="Rhea" id="RHEA:14445"/>
        <dbReference type="ChEBI" id="CHEBI:15354"/>
        <dbReference type="ChEBI" id="CHEBI:15377"/>
        <dbReference type="ChEBI" id="CHEBI:15378"/>
        <dbReference type="ChEBI" id="CHEBI:57643"/>
        <dbReference type="ChEBI" id="CHEBI:58608"/>
        <dbReference type="EC" id="3.1.4.4"/>
    </reaction>
</comment>
<dbReference type="PROSITE" id="PS51257">
    <property type="entry name" value="PROKAR_LIPOPROTEIN"/>
    <property type="match status" value="1"/>
</dbReference>
<feature type="domain" description="Phospholipase D-like" evidence="9">
    <location>
        <begin position="273"/>
        <end position="398"/>
    </location>
</feature>
<evidence type="ECO:0000259" key="9">
    <source>
        <dbReference type="Pfam" id="PF13091"/>
    </source>
</evidence>
<dbReference type="Gene3D" id="3.30.870.10">
    <property type="entry name" value="Endonuclease Chain A"/>
    <property type="match status" value="2"/>
</dbReference>
<feature type="region of interest" description="Disordered" evidence="7">
    <location>
        <begin position="20"/>
        <end position="44"/>
    </location>
</feature>
<evidence type="ECO:0000313" key="11">
    <source>
        <dbReference type="Proteomes" id="UP001597532"/>
    </source>
</evidence>
<feature type="chain" id="PRO_5045694547" description="phospholipase D" evidence="8">
    <location>
        <begin position="20"/>
        <end position="401"/>
    </location>
</feature>
<dbReference type="InterPro" id="IPR025202">
    <property type="entry name" value="PLD-like_dom"/>
</dbReference>
<accession>A0ABW5VIS0</accession>
<keyword evidence="4" id="KW-0378">Hydrolase</keyword>
<feature type="signal peptide" evidence="8">
    <location>
        <begin position="1"/>
        <end position="19"/>
    </location>
</feature>
<organism evidence="10 11">
    <name type="scientific">Arenibacter antarcticus</name>
    <dbReference type="NCBI Taxonomy" id="2040469"/>
    <lineage>
        <taxon>Bacteria</taxon>
        <taxon>Pseudomonadati</taxon>
        <taxon>Bacteroidota</taxon>
        <taxon>Flavobacteriia</taxon>
        <taxon>Flavobacteriales</taxon>
        <taxon>Flavobacteriaceae</taxon>
        <taxon>Arenibacter</taxon>
    </lineage>
</organism>
<evidence type="ECO:0000256" key="8">
    <source>
        <dbReference type="SAM" id="SignalP"/>
    </source>
</evidence>
<feature type="domain" description="Phospholipase D-like" evidence="9">
    <location>
        <begin position="85"/>
        <end position="202"/>
    </location>
</feature>
<name>A0ABW5VIS0_9FLAO</name>
<evidence type="ECO:0000256" key="5">
    <source>
        <dbReference type="ARBA" id="ARBA00022963"/>
    </source>
</evidence>
<dbReference type="PANTHER" id="PTHR43856">
    <property type="entry name" value="CARDIOLIPIN HYDROLASE"/>
    <property type="match status" value="1"/>
</dbReference>